<protein>
    <recommendedName>
        <fullName evidence="1">SCP2 domain-containing protein</fullName>
    </recommendedName>
</protein>
<dbReference type="SUPFAM" id="SSF55718">
    <property type="entry name" value="SCP-like"/>
    <property type="match status" value="1"/>
</dbReference>
<dbReference type="InterPro" id="IPR036527">
    <property type="entry name" value="SCP2_sterol-bd_dom_sf"/>
</dbReference>
<gene>
    <name evidence="2" type="ORF">AMPC_08090</name>
</gene>
<accession>A0ABN6N400</accession>
<evidence type="ECO:0000313" key="2">
    <source>
        <dbReference type="EMBL" id="BDG07696.1"/>
    </source>
</evidence>
<proteinExistence type="predicted"/>
<keyword evidence="3" id="KW-1185">Reference proteome</keyword>
<dbReference type="EMBL" id="AP025592">
    <property type="protein sequence ID" value="BDG07696.1"/>
    <property type="molecule type" value="Genomic_DNA"/>
</dbReference>
<name>A0ABN6N400_9BACT</name>
<evidence type="ECO:0000313" key="3">
    <source>
        <dbReference type="Proteomes" id="UP001162734"/>
    </source>
</evidence>
<dbReference type="Proteomes" id="UP001162734">
    <property type="component" value="Chromosome"/>
</dbReference>
<reference evidence="3" key="1">
    <citation type="journal article" date="2022" name="Int. J. Syst. Evol. Microbiol.">
        <title>Anaeromyxobacter oryzae sp. nov., Anaeromyxobacter diazotrophicus sp. nov. and Anaeromyxobacter paludicola sp. nov., isolated from paddy soils.</title>
        <authorList>
            <person name="Itoh H."/>
            <person name="Xu Z."/>
            <person name="Mise K."/>
            <person name="Masuda Y."/>
            <person name="Ushijima N."/>
            <person name="Hayakawa C."/>
            <person name="Shiratori Y."/>
            <person name="Senoo K."/>
        </authorList>
    </citation>
    <scope>NUCLEOTIDE SEQUENCE [LARGE SCALE GENOMIC DNA]</scope>
    <source>
        <strain evidence="3">Red630</strain>
    </source>
</reference>
<dbReference type="Pfam" id="PF02036">
    <property type="entry name" value="SCP2"/>
    <property type="match status" value="1"/>
</dbReference>
<dbReference type="RefSeq" id="WP_248344550.1">
    <property type="nucleotide sequence ID" value="NZ_AP025592.1"/>
</dbReference>
<dbReference type="InterPro" id="IPR003033">
    <property type="entry name" value="SCP2_sterol-bd_dom"/>
</dbReference>
<organism evidence="2 3">
    <name type="scientific">Anaeromyxobacter paludicola</name>
    <dbReference type="NCBI Taxonomy" id="2918171"/>
    <lineage>
        <taxon>Bacteria</taxon>
        <taxon>Pseudomonadati</taxon>
        <taxon>Myxococcota</taxon>
        <taxon>Myxococcia</taxon>
        <taxon>Myxococcales</taxon>
        <taxon>Cystobacterineae</taxon>
        <taxon>Anaeromyxobacteraceae</taxon>
        <taxon>Anaeromyxobacter</taxon>
    </lineage>
</organism>
<feature type="domain" description="SCP2" evidence="1">
    <location>
        <begin position="75"/>
        <end position="115"/>
    </location>
</feature>
<sequence length="144" mass="15950">MIFPSAEWLAAAVAQVNAEPDLAKALAGLGRDLGAVVEPDPPHFRGAFAVWGRQESGRIAEARVLADPDDLLELEPEYVLRAPYRLWKELLLGRLDPVKTALSGRLRVEGDLEALVRRSGYRYVAERALARLDTEFADEARRDG</sequence>
<evidence type="ECO:0000259" key="1">
    <source>
        <dbReference type="Pfam" id="PF02036"/>
    </source>
</evidence>
<dbReference type="Gene3D" id="3.30.1050.10">
    <property type="entry name" value="SCP2 sterol-binding domain"/>
    <property type="match status" value="1"/>
</dbReference>